<dbReference type="EMBL" id="LSRE01000019">
    <property type="protein sequence ID" value="KXO96185.1"/>
    <property type="molecule type" value="Genomic_DNA"/>
</dbReference>
<organism evidence="2 3">
    <name type="scientific">Tsukamurella pseudospumae</name>
    <dbReference type="NCBI Taxonomy" id="239498"/>
    <lineage>
        <taxon>Bacteria</taxon>
        <taxon>Bacillati</taxon>
        <taxon>Actinomycetota</taxon>
        <taxon>Actinomycetes</taxon>
        <taxon>Mycobacteriales</taxon>
        <taxon>Tsukamurellaceae</taxon>
        <taxon>Tsukamurella</taxon>
    </lineage>
</organism>
<name>A0A137ZDD6_9ACTN</name>
<evidence type="ECO:0000313" key="2">
    <source>
        <dbReference type="EMBL" id="KXO96185.1"/>
    </source>
</evidence>
<proteinExistence type="predicted"/>
<comment type="caution">
    <text evidence="2">The sequence shown here is derived from an EMBL/GenBank/DDBJ whole genome shotgun (WGS) entry which is preliminary data.</text>
</comment>
<reference evidence="2 3" key="1">
    <citation type="submission" date="2016-02" db="EMBL/GenBank/DDBJ databases">
        <authorList>
            <person name="Teng J.L."/>
            <person name="Tang Y."/>
            <person name="Huang Y."/>
            <person name="Guo F."/>
            <person name="Wei W."/>
            <person name="Chen J.H."/>
            <person name="Wong S.Y."/>
            <person name="Lau S.K."/>
            <person name="Woo P.C."/>
        </authorList>
    </citation>
    <scope>NUCLEOTIDE SEQUENCE [LARGE SCALE GENOMIC DNA]</scope>
    <source>
        <strain evidence="2 3">JCM 13375</strain>
    </source>
</reference>
<protein>
    <submittedName>
        <fullName evidence="2">Methyltransferase type 11</fullName>
    </submittedName>
</protein>
<dbReference type="GO" id="GO:0008168">
    <property type="term" value="F:methyltransferase activity"/>
    <property type="evidence" value="ECO:0007669"/>
    <property type="project" value="UniProtKB-KW"/>
</dbReference>
<dbReference type="GO" id="GO:0032259">
    <property type="term" value="P:methylation"/>
    <property type="evidence" value="ECO:0007669"/>
    <property type="project" value="UniProtKB-KW"/>
</dbReference>
<dbReference type="PANTHER" id="PTHR43591">
    <property type="entry name" value="METHYLTRANSFERASE"/>
    <property type="match status" value="1"/>
</dbReference>
<dbReference type="SUPFAM" id="SSF53335">
    <property type="entry name" value="S-adenosyl-L-methionine-dependent methyltransferases"/>
    <property type="match status" value="1"/>
</dbReference>
<keyword evidence="3" id="KW-1185">Reference proteome</keyword>
<dbReference type="InterPro" id="IPR029063">
    <property type="entry name" value="SAM-dependent_MTases_sf"/>
</dbReference>
<feature type="domain" description="Methyltransferase" evidence="1">
    <location>
        <begin position="39"/>
        <end position="134"/>
    </location>
</feature>
<sequence length="204" mass="22261">MPSMSTIESLFCRSVPWEAVTGRWVLPWALQNVQPRGRVLEIGGGGGAMAAQILATSPDDVEVTVTDFDPVMVATAADRLRRFGDRAHAQVADATALPFEDGGFDTVVTFIMLHHVVDWEQALGEAVRVLAPGGMLVGYDLLGSAPARLLHHLEGAPHRFINRDELRPHLASLPLTDIKVRENTVLTRFQARAVSTQSSYQTII</sequence>
<keyword evidence="2" id="KW-0808">Transferase</keyword>
<dbReference type="Pfam" id="PF13649">
    <property type="entry name" value="Methyltransf_25"/>
    <property type="match status" value="1"/>
</dbReference>
<accession>A0A137ZDD6</accession>
<dbReference type="Proteomes" id="UP000070409">
    <property type="component" value="Unassembled WGS sequence"/>
</dbReference>
<gene>
    <name evidence="2" type="ORF">AXK61_23030</name>
</gene>
<dbReference type="Gene3D" id="3.40.50.150">
    <property type="entry name" value="Vaccinia Virus protein VP39"/>
    <property type="match status" value="1"/>
</dbReference>
<keyword evidence="2" id="KW-0489">Methyltransferase</keyword>
<dbReference type="CDD" id="cd02440">
    <property type="entry name" value="AdoMet_MTases"/>
    <property type="match status" value="1"/>
</dbReference>
<dbReference type="InterPro" id="IPR041698">
    <property type="entry name" value="Methyltransf_25"/>
</dbReference>
<dbReference type="PANTHER" id="PTHR43591:SF24">
    <property type="entry name" value="2-METHOXY-6-POLYPRENYL-1,4-BENZOQUINOL METHYLASE, MITOCHONDRIAL"/>
    <property type="match status" value="1"/>
</dbReference>
<evidence type="ECO:0000313" key="3">
    <source>
        <dbReference type="Proteomes" id="UP000070409"/>
    </source>
</evidence>
<evidence type="ECO:0000259" key="1">
    <source>
        <dbReference type="Pfam" id="PF13649"/>
    </source>
</evidence>